<dbReference type="InterPro" id="IPR012967">
    <property type="entry name" value="COMT_dimerisation"/>
</dbReference>
<keyword evidence="3" id="KW-0949">S-adenosyl-L-methionine</keyword>
<feature type="active site" description="Proton acceptor" evidence="4">
    <location>
        <position position="262"/>
    </location>
</feature>
<protein>
    <submittedName>
        <fullName evidence="7">Uncharacterized protein</fullName>
    </submittedName>
</protein>
<keyword evidence="1" id="KW-0489">Methyltransferase</keyword>
<dbReference type="PROSITE" id="PS51683">
    <property type="entry name" value="SAM_OMT_II"/>
    <property type="match status" value="1"/>
</dbReference>
<evidence type="ECO:0000256" key="1">
    <source>
        <dbReference type="ARBA" id="ARBA00022603"/>
    </source>
</evidence>
<dbReference type="Gene3D" id="3.40.50.150">
    <property type="entry name" value="Vaccinia Virus protein VP39"/>
    <property type="match status" value="1"/>
</dbReference>
<evidence type="ECO:0000256" key="3">
    <source>
        <dbReference type="ARBA" id="ARBA00022691"/>
    </source>
</evidence>
<organism evidence="7 8">
    <name type="scientific">Rubroshorea leprosula</name>
    <dbReference type="NCBI Taxonomy" id="152421"/>
    <lineage>
        <taxon>Eukaryota</taxon>
        <taxon>Viridiplantae</taxon>
        <taxon>Streptophyta</taxon>
        <taxon>Embryophyta</taxon>
        <taxon>Tracheophyta</taxon>
        <taxon>Spermatophyta</taxon>
        <taxon>Magnoliopsida</taxon>
        <taxon>eudicotyledons</taxon>
        <taxon>Gunneridae</taxon>
        <taxon>Pentapetalae</taxon>
        <taxon>rosids</taxon>
        <taxon>malvids</taxon>
        <taxon>Malvales</taxon>
        <taxon>Dipterocarpaceae</taxon>
        <taxon>Rubroshorea</taxon>
    </lineage>
</organism>
<comment type="caution">
    <text evidence="7">The sequence shown here is derived from an EMBL/GenBank/DDBJ whole genome shotgun (WGS) entry which is preliminary data.</text>
</comment>
<dbReference type="CDD" id="cd02440">
    <property type="entry name" value="AdoMet_MTases"/>
    <property type="match status" value="1"/>
</dbReference>
<dbReference type="GO" id="GO:0032259">
    <property type="term" value="P:methylation"/>
    <property type="evidence" value="ECO:0007669"/>
    <property type="project" value="UniProtKB-KW"/>
</dbReference>
<dbReference type="InterPro" id="IPR036390">
    <property type="entry name" value="WH_DNA-bd_sf"/>
</dbReference>
<dbReference type="InterPro" id="IPR029063">
    <property type="entry name" value="SAM-dependent_MTases_sf"/>
</dbReference>
<evidence type="ECO:0000256" key="4">
    <source>
        <dbReference type="PIRSR" id="PIRSR005739-1"/>
    </source>
</evidence>
<dbReference type="SUPFAM" id="SSF53335">
    <property type="entry name" value="S-adenosyl-L-methionine-dependent methyltransferases"/>
    <property type="match status" value="1"/>
</dbReference>
<dbReference type="InterPro" id="IPR016461">
    <property type="entry name" value="COMT-like"/>
</dbReference>
<dbReference type="Proteomes" id="UP001054252">
    <property type="component" value="Unassembled WGS sequence"/>
</dbReference>
<gene>
    <name evidence="7" type="ORF">SLEP1_g16273</name>
</gene>
<accession>A0AAV5J0Y4</accession>
<evidence type="ECO:0000313" key="8">
    <source>
        <dbReference type="Proteomes" id="UP001054252"/>
    </source>
</evidence>
<dbReference type="PIRSF" id="PIRSF005739">
    <property type="entry name" value="O-mtase"/>
    <property type="match status" value="1"/>
</dbReference>
<dbReference type="PANTHER" id="PTHR11746">
    <property type="entry name" value="O-METHYLTRANSFERASE"/>
    <property type="match status" value="1"/>
</dbReference>
<dbReference type="EMBL" id="BPVZ01000021">
    <property type="protein sequence ID" value="GKV04059.1"/>
    <property type="molecule type" value="Genomic_DNA"/>
</dbReference>
<proteinExistence type="predicted"/>
<dbReference type="GO" id="GO:0046983">
    <property type="term" value="F:protein dimerization activity"/>
    <property type="evidence" value="ECO:0007669"/>
    <property type="project" value="InterPro"/>
</dbReference>
<dbReference type="Pfam" id="PF00891">
    <property type="entry name" value="Methyltransf_2"/>
    <property type="match status" value="1"/>
</dbReference>
<dbReference type="AlphaFoldDB" id="A0AAV5J0Y4"/>
<evidence type="ECO:0000259" key="5">
    <source>
        <dbReference type="Pfam" id="PF00891"/>
    </source>
</evidence>
<dbReference type="GO" id="GO:0008171">
    <property type="term" value="F:O-methyltransferase activity"/>
    <property type="evidence" value="ECO:0007669"/>
    <property type="project" value="InterPro"/>
</dbReference>
<name>A0AAV5J0Y4_9ROSI</name>
<evidence type="ECO:0000259" key="6">
    <source>
        <dbReference type="Pfam" id="PF08100"/>
    </source>
</evidence>
<dbReference type="InterPro" id="IPR036388">
    <property type="entry name" value="WH-like_DNA-bd_sf"/>
</dbReference>
<evidence type="ECO:0000256" key="2">
    <source>
        <dbReference type="ARBA" id="ARBA00022679"/>
    </source>
</evidence>
<sequence length="360" mass="40019">MEPRICSNEEDHHAQYAMQLASASVLPMALKAAIELGVLESISEAESEAKLSPQIASKLPTQNNPDAPLILDRILRLLASHSILTCSQANQDGQVLRLYGLAPVAKYFLRNKDRGSLHPLFDLIQDKVILDMWYNLKDAVLEWGLPFNLAHGMGAIKYVGRDARFCEIFKASMADYNSLFVEELLKTYKGFEGLTSLVDVGGGNGSILHMIVSKYPTIKGINFDLPHIIEKASPNLGIDHVAGDMFVSIPKADAIFMKWMLHSWDDDHWLKILENCFEALPVNGKVMVVDLVIPEDPETETGVAAKSLFQMDLFMMNMNANGKERTDKEFQSLAKAAGFSHVRVPFCANNFSVVESYKNA</sequence>
<dbReference type="Pfam" id="PF08100">
    <property type="entry name" value="Dimerisation"/>
    <property type="match status" value="1"/>
</dbReference>
<dbReference type="InterPro" id="IPR001077">
    <property type="entry name" value="COMT_C"/>
</dbReference>
<feature type="domain" description="O-methyltransferase C-terminal" evidence="5">
    <location>
        <begin position="133"/>
        <end position="340"/>
    </location>
</feature>
<reference evidence="7 8" key="1">
    <citation type="journal article" date="2021" name="Commun. Biol.">
        <title>The genome of Shorea leprosula (Dipterocarpaceae) highlights the ecological relevance of drought in aseasonal tropical rainforests.</title>
        <authorList>
            <person name="Ng K.K.S."/>
            <person name="Kobayashi M.J."/>
            <person name="Fawcett J.A."/>
            <person name="Hatakeyama M."/>
            <person name="Paape T."/>
            <person name="Ng C.H."/>
            <person name="Ang C.C."/>
            <person name="Tnah L.H."/>
            <person name="Lee C.T."/>
            <person name="Nishiyama T."/>
            <person name="Sese J."/>
            <person name="O'Brien M.J."/>
            <person name="Copetti D."/>
            <person name="Mohd Noor M.I."/>
            <person name="Ong R.C."/>
            <person name="Putra M."/>
            <person name="Sireger I.Z."/>
            <person name="Indrioko S."/>
            <person name="Kosugi Y."/>
            <person name="Izuno A."/>
            <person name="Isagi Y."/>
            <person name="Lee S.L."/>
            <person name="Shimizu K.K."/>
        </authorList>
    </citation>
    <scope>NUCLEOTIDE SEQUENCE [LARGE SCALE GENOMIC DNA]</scope>
    <source>
        <strain evidence="7">214</strain>
    </source>
</reference>
<keyword evidence="8" id="KW-1185">Reference proteome</keyword>
<dbReference type="Gene3D" id="1.10.10.10">
    <property type="entry name" value="Winged helix-like DNA-binding domain superfamily/Winged helix DNA-binding domain"/>
    <property type="match status" value="1"/>
</dbReference>
<keyword evidence="2" id="KW-0808">Transferase</keyword>
<feature type="domain" description="O-methyltransferase dimerisation" evidence="6">
    <location>
        <begin position="18"/>
        <end position="110"/>
    </location>
</feature>
<dbReference type="SUPFAM" id="SSF46785">
    <property type="entry name" value="Winged helix' DNA-binding domain"/>
    <property type="match status" value="1"/>
</dbReference>
<dbReference type="FunFam" id="1.10.10.10:FF:000357">
    <property type="entry name" value="Caffeic acid 3-O-methyltransferase"/>
    <property type="match status" value="1"/>
</dbReference>
<evidence type="ECO:0000313" key="7">
    <source>
        <dbReference type="EMBL" id="GKV04059.1"/>
    </source>
</evidence>